<sequence length="199" mass="23231">MALSIAELAPRDEKLQLLLEAIDSASRGTLQVVLKAMCQDDQSIRDRVSNSLLITEDQVRIPSKYDDESDEEGSEDEEDEEDEQSEDENPRLKEKISNQTTSGSKRLRQRYAYCENCKNEFDVTQNTSTSCRYHTEYCYPDGDFFVDDDYYDNGEYDKGEMLEEYPEGYIYECCDRRANEEPCTVSRHRESVSTKRRRI</sequence>
<evidence type="ECO:0000313" key="2">
    <source>
        <dbReference type="EMBL" id="KAB8274882.1"/>
    </source>
</evidence>
<gene>
    <name evidence="2" type="ORF">BDV30DRAFT_208474</name>
</gene>
<proteinExistence type="predicted"/>
<feature type="compositionally biased region" description="Acidic residues" evidence="1">
    <location>
        <begin position="67"/>
        <end position="87"/>
    </location>
</feature>
<name>A0A5N6J7M3_9EURO</name>
<dbReference type="EMBL" id="ML732785">
    <property type="protein sequence ID" value="KAB8274882.1"/>
    <property type="molecule type" value="Genomic_DNA"/>
</dbReference>
<evidence type="ECO:0000313" key="3">
    <source>
        <dbReference type="Proteomes" id="UP000326289"/>
    </source>
</evidence>
<dbReference type="PANTHER" id="PTHR38167:SF1">
    <property type="entry name" value="C2H2-TYPE DOMAIN-CONTAINING PROTEIN"/>
    <property type="match status" value="1"/>
</dbReference>
<dbReference type="PANTHER" id="PTHR38167">
    <property type="entry name" value="C2H2-TYPE DOMAIN-CONTAINING PROTEIN"/>
    <property type="match status" value="1"/>
</dbReference>
<feature type="region of interest" description="Disordered" evidence="1">
    <location>
        <begin position="59"/>
        <end position="104"/>
    </location>
</feature>
<protein>
    <submittedName>
        <fullName evidence="2">Uncharacterized protein</fullName>
    </submittedName>
</protein>
<organism evidence="2 3">
    <name type="scientific">Aspergillus minisclerotigenes</name>
    <dbReference type="NCBI Taxonomy" id="656917"/>
    <lineage>
        <taxon>Eukaryota</taxon>
        <taxon>Fungi</taxon>
        <taxon>Dikarya</taxon>
        <taxon>Ascomycota</taxon>
        <taxon>Pezizomycotina</taxon>
        <taxon>Eurotiomycetes</taxon>
        <taxon>Eurotiomycetidae</taxon>
        <taxon>Eurotiales</taxon>
        <taxon>Aspergillaceae</taxon>
        <taxon>Aspergillus</taxon>
        <taxon>Aspergillus subgen. Circumdati</taxon>
    </lineage>
</organism>
<keyword evidence="3" id="KW-1185">Reference proteome</keyword>
<dbReference type="AlphaFoldDB" id="A0A5N6J7M3"/>
<reference evidence="2 3" key="1">
    <citation type="submission" date="2019-04" db="EMBL/GenBank/DDBJ databases">
        <title>Fungal friends and foes A comparative genomics study of 23 Aspergillus species from section Flavi.</title>
        <authorList>
            <consortium name="DOE Joint Genome Institute"/>
            <person name="Kjaerbolling I."/>
            <person name="Vesth T.C."/>
            <person name="Frisvad J.C."/>
            <person name="Nybo J.L."/>
            <person name="Theobald S."/>
            <person name="Kildgaard S."/>
            <person name="Petersen T.I."/>
            <person name="Kuo A."/>
            <person name="Sato A."/>
            <person name="Lyhne E.K."/>
            <person name="Kogle M.E."/>
            <person name="Wiebenga A."/>
            <person name="Kun R.S."/>
            <person name="Lubbers R.J."/>
            <person name="Makela M.R."/>
            <person name="Barry K."/>
            <person name="Chovatia M."/>
            <person name="Clum A."/>
            <person name="Daum C."/>
            <person name="Haridas S."/>
            <person name="He G."/>
            <person name="LaButti K."/>
            <person name="Lipzen A."/>
            <person name="Mondo S."/>
            <person name="Pangilinan J."/>
            <person name="Riley R."/>
            <person name="Salamov A."/>
            <person name="Simmons B.A."/>
            <person name="Magnuson J.K."/>
            <person name="Henrissat B."/>
            <person name="Mortensen U.H."/>
            <person name="Larsen T.O."/>
            <person name="De vries R.P."/>
            <person name="Grigoriev I.V."/>
            <person name="Machida M."/>
            <person name="Baker S.E."/>
            <person name="Andersen M.R."/>
        </authorList>
    </citation>
    <scope>NUCLEOTIDE SEQUENCE [LARGE SCALE GENOMIC DNA]</scope>
    <source>
        <strain evidence="2 3">CBS 117635</strain>
    </source>
</reference>
<accession>A0A5N6J7M3</accession>
<evidence type="ECO:0000256" key="1">
    <source>
        <dbReference type="SAM" id="MobiDB-lite"/>
    </source>
</evidence>
<dbReference type="Proteomes" id="UP000326289">
    <property type="component" value="Unassembled WGS sequence"/>
</dbReference>